<protein>
    <submittedName>
        <fullName evidence="2">Uncharacterized protein</fullName>
    </submittedName>
</protein>
<gene>
    <name evidence="2" type="ORF">SODALDRAFT_359768</name>
</gene>
<dbReference type="AlphaFoldDB" id="A0A3N2PVY7"/>
<dbReference type="EMBL" id="ML119055">
    <property type="protein sequence ID" value="ROT38661.1"/>
    <property type="molecule type" value="Genomic_DNA"/>
</dbReference>
<feature type="region of interest" description="Disordered" evidence="1">
    <location>
        <begin position="126"/>
        <end position="152"/>
    </location>
</feature>
<name>A0A3N2PVY7_SODAK</name>
<evidence type="ECO:0000313" key="2">
    <source>
        <dbReference type="EMBL" id="ROT38661.1"/>
    </source>
</evidence>
<sequence length="152" mass="17088">MAYTIYSCIDLHLDGFAGAVHAASGPENRRGTRIYDPPRLQKLDQSDSICSTFDTDLPEGGTLDCEYGDTHPMLLKCGHNRQRTSLATNDCRGNTFLRPEFYHDLDIKATGFSQVLHSRELPFPVQKVLPSTERESGPNKSKEQQGMTRRSR</sequence>
<dbReference type="GeneID" id="39582683"/>
<feature type="compositionally biased region" description="Basic and acidic residues" evidence="1">
    <location>
        <begin position="132"/>
        <end position="143"/>
    </location>
</feature>
<keyword evidence="3" id="KW-1185">Reference proteome</keyword>
<reference evidence="2 3" key="1">
    <citation type="journal article" date="2018" name="Mol. Ecol.">
        <title>The obligate alkalophilic soda-lake fungus Sodiomyces alkalinus has shifted to a protein diet.</title>
        <authorList>
            <person name="Grum-Grzhimaylo A.A."/>
            <person name="Falkoski D.L."/>
            <person name="van den Heuvel J."/>
            <person name="Valero-Jimenez C.A."/>
            <person name="Min B."/>
            <person name="Choi I.G."/>
            <person name="Lipzen A."/>
            <person name="Daum C.G."/>
            <person name="Aanen D.K."/>
            <person name="Tsang A."/>
            <person name="Henrissat B."/>
            <person name="Bilanenko E.N."/>
            <person name="de Vries R.P."/>
            <person name="van Kan J.A.L."/>
            <person name="Grigoriev I.V."/>
            <person name="Debets A.J.M."/>
        </authorList>
    </citation>
    <scope>NUCLEOTIDE SEQUENCE [LARGE SCALE GENOMIC DNA]</scope>
    <source>
        <strain evidence="2 3">F11</strain>
    </source>
</reference>
<dbReference type="Proteomes" id="UP000272025">
    <property type="component" value="Unassembled WGS sequence"/>
</dbReference>
<organism evidence="2 3">
    <name type="scientific">Sodiomyces alkalinus (strain CBS 110278 / VKM F-3762 / F11)</name>
    <name type="common">Alkaliphilic filamentous fungus</name>
    <dbReference type="NCBI Taxonomy" id="1314773"/>
    <lineage>
        <taxon>Eukaryota</taxon>
        <taxon>Fungi</taxon>
        <taxon>Dikarya</taxon>
        <taxon>Ascomycota</taxon>
        <taxon>Pezizomycotina</taxon>
        <taxon>Sordariomycetes</taxon>
        <taxon>Hypocreomycetidae</taxon>
        <taxon>Glomerellales</taxon>
        <taxon>Plectosphaerellaceae</taxon>
        <taxon>Sodiomyces</taxon>
    </lineage>
</organism>
<evidence type="ECO:0000256" key="1">
    <source>
        <dbReference type="SAM" id="MobiDB-lite"/>
    </source>
</evidence>
<proteinExistence type="predicted"/>
<dbReference type="RefSeq" id="XP_028466467.1">
    <property type="nucleotide sequence ID" value="XM_028614205.1"/>
</dbReference>
<accession>A0A3N2PVY7</accession>
<evidence type="ECO:0000313" key="3">
    <source>
        <dbReference type="Proteomes" id="UP000272025"/>
    </source>
</evidence>